<dbReference type="KEGG" id="aplc:110976992"/>
<feature type="compositionally biased region" description="Basic and acidic residues" evidence="5">
    <location>
        <begin position="502"/>
        <end position="513"/>
    </location>
</feature>
<evidence type="ECO:0000313" key="7">
    <source>
        <dbReference type="Proteomes" id="UP000694845"/>
    </source>
</evidence>
<evidence type="ECO:0000256" key="3">
    <source>
        <dbReference type="ARBA" id="ARBA00022989"/>
    </source>
</evidence>
<dbReference type="InterPro" id="IPR005178">
    <property type="entry name" value="Ostalpha/TMEM184C"/>
</dbReference>
<feature type="compositionally biased region" description="Acidic residues" evidence="5">
    <location>
        <begin position="475"/>
        <end position="501"/>
    </location>
</feature>
<keyword evidence="2 6" id="KW-0812">Transmembrane</keyword>
<evidence type="ECO:0000256" key="2">
    <source>
        <dbReference type="ARBA" id="ARBA00022692"/>
    </source>
</evidence>
<feature type="transmembrane region" description="Helical" evidence="6">
    <location>
        <begin position="199"/>
        <end position="220"/>
    </location>
</feature>
<feature type="transmembrane region" description="Helical" evidence="6">
    <location>
        <begin position="41"/>
        <end position="59"/>
    </location>
</feature>
<dbReference type="Pfam" id="PF03619">
    <property type="entry name" value="Solute_trans_a"/>
    <property type="match status" value="1"/>
</dbReference>
<keyword evidence="7" id="KW-1185">Reference proteome</keyword>
<dbReference type="GO" id="GO:0016020">
    <property type="term" value="C:membrane"/>
    <property type="evidence" value="ECO:0007669"/>
    <property type="project" value="UniProtKB-SubCell"/>
</dbReference>
<protein>
    <submittedName>
        <fullName evidence="8">Transmembrane protein 184C-like</fullName>
    </submittedName>
</protein>
<dbReference type="Proteomes" id="UP000694845">
    <property type="component" value="Unplaced"/>
</dbReference>
<feature type="region of interest" description="Disordered" evidence="5">
    <location>
        <begin position="386"/>
        <end position="525"/>
    </location>
</feature>
<accession>A0A8B7XZW0</accession>
<evidence type="ECO:0000256" key="1">
    <source>
        <dbReference type="ARBA" id="ARBA00004141"/>
    </source>
</evidence>
<feature type="compositionally biased region" description="Low complexity" evidence="5">
    <location>
        <begin position="564"/>
        <end position="575"/>
    </location>
</feature>
<dbReference type="OMA" id="PFAFATM"/>
<evidence type="ECO:0000256" key="5">
    <source>
        <dbReference type="SAM" id="MobiDB-lite"/>
    </source>
</evidence>
<name>A0A8B7XZW0_ACAPL</name>
<keyword evidence="3 6" id="KW-1133">Transmembrane helix</keyword>
<evidence type="ECO:0000256" key="6">
    <source>
        <dbReference type="SAM" id="Phobius"/>
    </source>
</evidence>
<dbReference type="RefSeq" id="XP_022086438.1">
    <property type="nucleotide sequence ID" value="XM_022230746.1"/>
</dbReference>
<feature type="compositionally biased region" description="Polar residues" evidence="5">
    <location>
        <begin position="388"/>
        <end position="400"/>
    </location>
</feature>
<dbReference type="PANTHER" id="PTHR23423">
    <property type="entry name" value="ORGANIC SOLUTE TRANSPORTER-RELATED"/>
    <property type="match status" value="1"/>
</dbReference>
<feature type="transmembrane region" description="Helical" evidence="6">
    <location>
        <begin position="305"/>
        <end position="327"/>
    </location>
</feature>
<feature type="transmembrane region" description="Helical" evidence="6">
    <location>
        <begin position="107"/>
        <end position="126"/>
    </location>
</feature>
<proteinExistence type="predicted"/>
<feature type="region of interest" description="Disordered" evidence="5">
    <location>
        <begin position="539"/>
        <end position="575"/>
    </location>
</feature>
<feature type="transmembrane region" description="Helical" evidence="6">
    <location>
        <begin position="232"/>
        <end position="254"/>
    </location>
</feature>
<feature type="transmembrane region" description="Helical" evidence="6">
    <location>
        <begin position="141"/>
        <end position="158"/>
    </location>
</feature>
<reference evidence="8" key="1">
    <citation type="submission" date="2025-08" db="UniProtKB">
        <authorList>
            <consortium name="RefSeq"/>
        </authorList>
    </citation>
    <scope>IDENTIFICATION</scope>
</reference>
<feature type="region of interest" description="Disordered" evidence="5">
    <location>
        <begin position="1"/>
        <end position="27"/>
    </location>
</feature>
<feature type="compositionally biased region" description="Polar residues" evidence="5">
    <location>
        <begin position="9"/>
        <end position="27"/>
    </location>
</feature>
<dbReference type="AlphaFoldDB" id="A0A8B7XZW0"/>
<dbReference type="GeneID" id="110976992"/>
<evidence type="ECO:0000313" key="8">
    <source>
        <dbReference type="RefSeq" id="XP_022086438.1"/>
    </source>
</evidence>
<sequence>MEIDRDPSSVEQGQSTPTPLVQGDSSPRSCWANWRRWVRPAFYVAYALLVIATIPLIILDLVHAKKQNIQVTLAAVGFFAMVICIPISLWGIINHIVCYTRPDLQKYIIRILWIVPIYEVNCWFALRFPAAEIYLDTLRQLYQAYVIYNYVFYLLTFFEEVPNFKERLLAKPLIKSPAPCCCVKAVPNQRIINRCRNGVLNYTVIRIIFSGISLVTDLLGKFEEGNYSPNFAYLWVTICVTISQIWAIFCMVLLRKATLQELEMLPRSTAQFVGIQMVIFVSNFQSVILNLLAQFGVFERFEDPFAFATMLQDFLICLEMVLGAAVFSYSFDYQRYNTDSEHKMILSKSFKHMLNVSDVKNNIMDHLRFGGHTFQRNHSEAAAWAEQLSPSTPDSPTSIQDFFPPRDAVLRPRIKTSRKQKLTCQPDIVLNQQGRPDSPVDEMHTPDEQSGRKKQDGALQNRGFEYPEDQQVLDPQEDDVSGDMDDLIGEEFPVDDDDSDEDSHLPVDARLDKPPAAPHHRRVKKVSFSGMNFDDMDVDHIKNHRSPTMDSDSFVTKETEKGTTEGSEGFGSSEA</sequence>
<feature type="transmembrane region" description="Helical" evidence="6">
    <location>
        <begin position="275"/>
        <end position="293"/>
    </location>
</feature>
<dbReference type="SMART" id="SM01417">
    <property type="entry name" value="Solute_trans_a"/>
    <property type="match status" value="1"/>
</dbReference>
<evidence type="ECO:0000256" key="4">
    <source>
        <dbReference type="ARBA" id="ARBA00023136"/>
    </source>
</evidence>
<feature type="compositionally biased region" description="Basic and acidic residues" evidence="5">
    <location>
        <begin position="441"/>
        <end position="456"/>
    </location>
</feature>
<keyword evidence="4 6" id="KW-0472">Membrane</keyword>
<comment type="subcellular location">
    <subcellularLocation>
        <location evidence="1">Membrane</location>
        <topology evidence="1">Multi-pass membrane protein</topology>
    </subcellularLocation>
</comment>
<gene>
    <name evidence="8" type="primary">LOC110976992</name>
</gene>
<dbReference type="OrthoDB" id="5348404at2759"/>
<organism evidence="7 8">
    <name type="scientific">Acanthaster planci</name>
    <name type="common">Crown-of-thorns starfish</name>
    <dbReference type="NCBI Taxonomy" id="133434"/>
    <lineage>
        <taxon>Eukaryota</taxon>
        <taxon>Metazoa</taxon>
        <taxon>Echinodermata</taxon>
        <taxon>Eleutherozoa</taxon>
        <taxon>Asterozoa</taxon>
        <taxon>Asteroidea</taxon>
        <taxon>Valvatacea</taxon>
        <taxon>Valvatida</taxon>
        <taxon>Acanthasteridae</taxon>
        <taxon>Acanthaster</taxon>
    </lineage>
</organism>
<feature type="transmembrane region" description="Helical" evidence="6">
    <location>
        <begin position="71"/>
        <end position="95"/>
    </location>
</feature>
<feature type="compositionally biased region" description="Basic residues" evidence="5">
    <location>
        <begin position="412"/>
        <end position="421"/>
    </location>
</feature>